<feature type="transmembrane region" description="Helical" evidence="5">
    <location>
        <begin position="208"/>
        <end position="227"/>
    </location>
</feature>
<feature type="transmembrane region" description="Helical" evidence="5">
    <location>
        <begin position="70"/>
        <end position="93"/>
    </location>
</feature>
<keyword evidence="2 5" id="KW-0812">Transmembrane</keyword>
<evidence type="ECO:0000256" key="2">
    <source>
        <dbReference type="ARBA" id="ARBA00022692"/>
    </source>
</evidence>
<sequence>ICEVELMGGWPLIFYLYGSMEIIFLICFYLMITDHPSDNRWLTKEEMIFLESSHEQTERKRKLSSIPWRSIFTSPAVYACLSCNFTFAFASSLNLNFLPTFFKEELSLPLSSNGLYTMFPFLSQLFFKNLFALSADYLKRSGRLTPTQTVKLFQAFGSFGSALAHVGLAFLPSCDRAWIALVCGFIFGLSFSSGVCGFFTCMMTVAPSYAGTITSICMIFGQIGNALAPNTVSFVTLMVPPPPPFRVIFMIGGSGTSPLPLHFPLFFILS</sequence>
<dbReference type="AlphaFoldDB" id="A0AAV5TMP0"/>
<feature type="transmembrane region" description="Helical" evidence="5">
    <location>
        <begin position="177"/>
        <end position="201"/>
    </location>
</feature>
<dbReference type="EMBL" id="BTSX01000004">
    <property type="protein sequence ID" value="GMS95527.1"/>
    <property type="molecule type" value="Genomic_DNA"/>
</dbReference>
<feature type="transmembrane region" description="Helical" evidence="5">
    <location>
        <begin position="113"/>
        <end position="131"/>
    </location>
</feature>
<feature type="transmembrane region" description="Helical" evidence="5">
    <location>
        <begin position="152"/>
        <end position="171"/>
    </location>
</feature>
<dbReference type="Proteomes" id="UP001432027">
    <property type="component" value="Unassembled WGS sequence"/>
</dbReference>
<dbReference type="FunFam" id="1.20.1250.20:FF:000355">
    <property type="entry name" value="SLC (SoLute Carrier) homolog"/>
    <property type="match status" value="1"/>
</dbReference>
<feature type="non-terminal residue" evidence="6">
    <location>
        <position position="1"/>
    </location>
</feature>
<dbReference type="GO" id="GO:0022857">
    <property type="term" value="F:transmembrane transporter activity"/>
    <property type="evidence" value="ECO:0007669"/>
    <property type="project" value="InterPro"/>
</dbReference>
<reference evidence="6" key="1">
    <citation type="submission" date="2023-10" db="EMBL/GenBank/DDBJ databases">
        <title>Genome assembly of Pristionchus species.</title>
        <authorList>
            <person name="Yoshida K."/>
            <person name="Sommer R.J."/>
        </authorList>
    </citation>
    <scope>NUCLEOTIDE SEQUENCE</scope>
    <source>
        <strain evidence="6">RS0144</strain>
    </source>
</reference>
<keyword evidence="7" id="KW-1185">Reference proteome</keyword>
<feature type="transmembrane region" description="Helical" evidence="5">
    <location>
        <begin position="12"/>
        <end position="32"/>
    </location>
</feature>
<dbReference type="GO" id="GO:0006820">
    <property type="term" value="P:monoatomic anion transport"/>
    <property type="evidence" value="ECO:0007669"/>
    <property type="project" value="TreeGrafter"/>
</dbReference>
<evidence type="ECO:0000256" key="4">
    <source>
        <dbReference type="ARBA" id="ARBA00023136"/>
    </source>
</evidence>
<evidence type="ECO:0008006" key="8">
    <source>
        <dbReference type="Google" id="ProtNLM"/>
    </source>
</evidence>
<dbReference type="PANTHER" id="PTHR11662:SF405">
    <property type="entry name" value="PROTEIN CBG12249"/>
    <property type="match status" value="1"/>
</dbReference>
<organism evidence="6 7">
    <name type="scientific">Pristionchus entomophagus</name>
    <dbReference type="NCBI Taxonomy" id="358040"/>
    <lineage>
        <taxon>Eukaryota</taxon>
        <taxon>Metazoa</taxon>
        <taxon>Ecdysozoa</taxon>
        <taxon>Nematoda</taxon>
        <taxon>Chromadorea</taxon>
        <taxon>Rhabditida</taxon>
        <taxon>Rhabditina</taxon>
        <taxon>Diplogasteromorpha</taxon>
        <taxon>Diplogasteroidea</taxon>
        <taxon>Neodiplogasteridae</taxon>
        <taxon>Pristionchus</taxon>
    </lineage>
</organism>
<protein>
    <recommendedName>
        <fullName evidence="8">Membrane transporter</fullName>
    </recommendedName>
</protein>
<evidence type="ECO:0000256" key="5">
    <source>
        <dbReference type="SAM" id="Phobius"/>
    </source>
</evidence>
<dbReference type="GO" id="GO:0016020">
    <property type="term" value="C:membrane"/>
    <property type="evidence" value="ECO:0007669"/>
    <property type="project" value="UniProtKB-SubCell"/>
</dbReference>
<dbReference type="PANTHER" id="PTHR11662">
    <property type="entry name" value="SOLUTE CARRIER FAMILY 17"/>
    <property type="match status" value="1"/>
</dbReference>
<name>A0AAV5TMP0_9BILA</name>
<comment type="subcellular location">
    <subcellularLocation>
        <location evidence="1">Membrane</location>
        <topology evidence="1">Multi-pass membrane protein</topology>
    </subcellularLocation>
</comment>
<evidence type="ECO:0000256" key="3">
    <source>
        <dbReference type="ARBA" id="ARBA00022989"/>
    </source>
</evidence>
<dbReference type="Gene3D" id="1.20.1250.20">
    <property type="entry name" value="MFS general substrate transporter like domains"/>
    <property type="match status" value="1"/>
</dbReference>
<feature type="transmembrane region" description="Helical" evidence="5">
    <location>
        <begin position="247"/>
        <end position="269"/>
    </location>
</feature>
<dbReference type="InterPro" id="IPR011701">
    <property type="entry name" value="MFS"/>
</dbReference>
<dbReference type="InterPro" id="IPR036259">
    <property type="entry name" value="MFS_trans_sf"/>
</dbReference>
<keyword evidence="4 5" id="KW-0472">Membrane</keyword>
<dbReference type="InterPro" id="IPR050382">
    <property type="entry name" value="MFS_Na/Anion_cotransporter"/>
</dbReference>
<comment type="caution">
    <text evidence="6">The sequence shown here is derived from an EMBL/GenBank/DDBJ whole genome shotgun (WGS) entry which is preliminary data.</text>
</comment>
<evidence type="ECO:0000313" key="6">
    <source>
        <dbReference type="EMBL" id="GMS95527.1"/>
    </source>
</evidence>
<evidence type="ECO:0000256" key="1">
    <source>
        <dbReference type="ARBA" id="ARBA00004141"/>
    </source>
</evidence>
<evidence type="ECO:0000313" key="7">
    <source>
        <dbReference type="Proteomes" id="UP001432027"/>
    </source>
</evidence>
<dbReference type="SUPFAM" id="SSF103473">
    <property type="entry name" value="MFS general substrate transporter"/>
    <property type="match status" value="1"/>
</dbReference>
<proteinExistence type="predicted"/>
<dbReference type="Pfam" id="PF07690">
    <property type="entry name" value="MFS_1"/>
    <property type="match status" value="1"/>
</dbReference>
<keyword evidence="3 5" id="KW-1133">Transmembrane helix</keyword>
<gene>
    <name evidence="6" type="ORF">PENTCL1PPCAC_17702</name>
</gene>
<accession>A0AAV5TMP0</accession>